<protein>
    <recommendedName>
        <fullName evidence="6">TspB protein</fullName>
    </recommendedName>
</protein>
<keyword evidence="2" id="KW-0812">Transmembrane</keyword>
<gene>
    <name evidence="4" type="ORF">SAMN05216272_104370</name>
</gene>
<feature type="compositionally biased region" description="Acidic residues" evidence="1">
    <location>
        <begin position="328"/>
        <end position="338"/>
    </location>
</feature>
<dbReference type="AlphaFoldDB" id="A0A1G8GMR8"/>
<sequence length="474" mass="49877">MSKTVRALLAAYLLLLCTSVASATEYYWHFGTTQGVSPDAVARAYVTATWGASQAYYWQSKAETVWVFGVQGKSYDNRVLRVGDSCPQNYTYDAETGQCNAPEPDKCEATKGQSIAHAHKVGDIKDGHFVNPSEPPAAMCAGSCLYSSPATTTDAYRFVSGDPAGIWQNYSYLGTGASCTASTDTPEPSTPADRKPTSSKSNECTNKVEDAEGRVHYSCLSTDSATEPGNLKCGTANGELVCTTGKPSPSKKDTQTKTEVTETTALDGSSTTNTTTTTTVTNCTGTNACTSTTTVNNSTSKTNADGTSGGSSSNCTGAGCKNGSKDDTSDEQQDDEEPERTASGDTDCAAALACEGDAIDCAMVRQQKQLRCEVKDQGDFPKHKDEVKGLISGSQFAQEEDGQIEAPSFLNQGSRFLPATCPAAKSFSLQTNGGRTFQLSYEPLCAAASDLGVLFLIGTSVFCALYVGRAFGGE</sequence>
<name>A0A1G8GMR8_9PSED</name>
<feature type="region of interest" description="Disordered" evidence="1">
    <location>
        <begin position="179"/>
        <end position="207"/>
    </location>
</feature>
<dbReference type="NCBIfam" id="NF041109">
    <property type="entry name" value="VF_TspB_C_term"/>
    <property type="match status" value="1"/>
</dbReference>
<evidence type="ECO:0000313" key="4">
    <source>
        <dbReference type="EMBL" id="SDH95662.1"/>
    </source>
</evidence>
<reference evidence="5" key="1">
    <citation type="submission" date="2016-10" db="EMBL/GenBank/DDBJ databases">
        <authorList>
            <person name="Varghese N."/>
            <person name="Submissions S."/>
        </authorList>
    </citation>
    <scope>NUCLEOTIDE SEQUENCE [LARGE SCALE GENOMIC DNA]</scope>
    <source>
        <strain evidence="5">CCM 7469</strain>
    </source>
</reference>
<feature type="region of interest" description="Disordered" evidence="1">
    <location>
        <begin position="244"/>
        <end position="277"/>
    </location>
</feature>
<feature type="compositionally biased region" description="Basic and acidic residues" evidence="1">
    <location>
        <begin position="250"/>
        <end position="260"/>
    </location>
</feature>
<feature type="compositionally biased region" description="Low complexity" evidence="1">
    <location>
        <begin position="261"/>
        <end position="277"/>
    </location>
</feature>
<keyword evidence="2" id="KW-1133">Transmembrane helix</keyword>
<evidence type="ECO:0000256" key="3">
    <source>
        <dbReference type="SAM" id="SignalP"/>
    </source>
</evidence>
<dbReference type="Proteomes" id="UP000199636">
    <property type="component" value="Unassembled WGS sequence"/>
</dbReference>
<evidence type="ECO:0000256" key="1">
    <source>
        <dbReference type="SAM" id="MobiDB-lite"/>
    </source>
</evidence>
<feature type="compositionally biased region" description="Low complexity" evidence="1">
    <location>
        <begin position="310"/>
        <end position="319"/>
    </location>
</feature>
<dbReference type="RefSeq" id="WP_244507184.1">
    <property type="nucleotide sequence ID" value="NZ_FNDS01000004.1"/>
</dbReference>
<feature type="compositionally biased region" description="Low complexity" evidence="1">
    <location>
        <begin position="293"/>
        <end position="303"/>
    </location>
</feature>
<feature type="chain" id="PRO_5011712800" description="TspB protein" evidence="3">
    <location>
        <begin position="24"/>
        <end position="474"/>
    </location>
</feature>
<dbReference type="EMBL" id="FNDS01000004">
    <property type="protein sequence ID" value="SDH95662.1"/>
    <property type="molecule type" value="Genomic_DNA"/>
</dbReference>
<keyword evidence="2" id="KW-0472">Membrane</keyword>
<accession>A0A1G8GMR8</accession>
<evidence type="ECO:0008006" key="6">
    <source>
        <dbReference type="Google" id="ProtNLM"/>
    </source>
</evidence>
<evidence type="ECO:0000313" key="5">
    <source>
        <dbReference type="Proteomes" id="UP000199636"/>
    </source>
</evidence>
<evidence type="ECO:0000256" key="2">
    <source>
        <dbReference type="SAM" id="Phobius"/>
    </source>
</evidence>
<feature type="transmembrane region" description="Helical" evidence="2">
    <location>
        <begin position="451"/>
        <end position="468"/>
    </location>
</feature>
<feature type="signal peptide" evidence="3">
    <location>
        <begin position="1"/>
        <end position="23"/>
    </location>
</feature>
<keyword evidence="5" id="KW-1185">Reference proteome</keyword>
<proteinExistence type="predicted"/>
<dbReference type="STRING" id="428992.SAMN05216272_104370"/>
<feature type="region of interest" description="Disordered" evidence="1">
    <location>
        <begin position="293"/>
        <end position="345"/>
    </location>
</feature>
<organism evidence="4 5">
    <name type="scientific">Pseudomonas panipatensis</name>
    <dbReference type="NCBI Taxonomy" id="428992"/>
    <lineage>
        <taxon>Bacteria</taxon>
        <taxon>Pseudomonadati</taxon>
        <taxon>Pseudomonadota</taxon>
        <taxon>Gammaproteobacteria</taxon>
        <taxon>Pseudomonadales</taxon>
        <taxon>Pseudomonadaceae</taxon>
        <taxon>Pseudomonas</taxon>
    </lineage>
</organism>
<keyword evidence="3" id="KW-0732">Signal</keyword>